<keyword evidence="3 6" id="KW-0808">Transferase</keyword>
<keyword evidence="2 6" id="KW-0489">Methyltransferase</keyword>
<dbReference type="RefSeq" id="WP_089833031.1">
    <property type="nucleotide sequence ID" value="NZ_BJWI01000039.1"/>
</dbReference>
<dbReference type="Gene3D" id="2.40.50.1070">
    <property type="match status" value="1"/>
</dbReference>
<accession>A0A1I5RK82</accession>
<feature type="binding site" evidence="6">
    <location>
        <position position="219"/>
    </location>
    <ligand>
        <name>S-adenosyl-L-methionine</name>
        <dbReference type="ChEBI" id="CHEBI:59789"/>
    </ligand>
</feature>
<dbReference type="GO" id="GO:0051539">
    <property type="term" value="F:4 iron, 4 sulfur cluster binding"/>
    <property type="evidence" value="ECO:0007669"/>
    <property type="project" value="UniProtKB-KW"/>
</dbReference>
<name>A0A1I5RK82_9BACI</name>
<organism evidence="9 10">
    <name type="scientific">Halolactibacillus halophilus</name>
    <dbReference type="NCBI Taxonomy" id="306540"/>
    <lineage>
        <taxon>Bacteria</taxon>
        <taxon>Bacillati</taxon>
        <taxon>Bacillota</taxon>
        <taxon>Bacilli</taxon>
        <taxon>Bacillales</taxon>
        <taxon>Bacillaceae</taxon>
        <taxon>Halolactibacillus</taxon>
    </lineage>
</organism>
<comment type="similarity">
    <text evidence="6">Belongs to the class I-like SAM-binding methyltransferase superfamily. RNA M5U methyltransferase family.</text>
</comment>
<dbReference type="SUPFAM" id="SSF53335">
    <property type="entry name" value="S-adenosyl-L-methionine-dependent methyltransferases"/>
    <property type="match status" value="1"/>
</dbReference>
<dbReference type="Proteomes" id="UP000321547">
    <property type="component" value="Unassembled WGS sequence"/>
</dbReference>
<dbReference type="OrthoDB" id="9804590at2"/>
<sequence length="389" mass="44433">MQSNQTYRQLKCPVVDICGGCQIQHLPYEKQLDQKQKQVIQLLKTFGRVEPIIPMKDPYYYRNKIHATFQTDRRNRIISGIYQSGTHKVVPIDSCLLHDQRADKIIVSIRELLKSFKMRPYNEDTRQGLLRHVLIRTGFESGQIMVVLVLGTHVFPSRKNFVKALLEKHPEITTVVMNVNNRKTSMVLGDRETVLYGKGFIQDTLCGLKFRISPKSFYQVNPVQTDILYNKALDLANFTGNETIIDAYCGIGTIGLIASKRVKKVIGVELNNDAFKDAINNAKRNDIKNVFFHNADAGEFMIKSAKRKQFVDAVIMDPPRAGSSDDFIRALAFMKPKKIIYISCNPVTLKRDLEKLTRKGYQVKNMIPVDMFPGTHHVECIALIQKQTI</sequence>
<keyword evidence="1" id="KW-0479">Metal-binding</keyword>
<dbReference type="EMBL" id="BJWI01000039">
    <property type="protein sequence ID" value="GEM02466.1"/>
    <property type="molecule type" value="Genomic_DNA"/>
</dbReference>
<dbReference type="EMBL" id="FOXC01000031">
    <property type="protein sequence ID" value="SFP58790.1"/>
    <property type="molecule type" value="Genomic_DNA"/>
</dbReference>
<feature type="binding site" evidence="6">
    <location>
        <position position="248"/>
    </location>
    <ligand>
        <name>S-adenosyl-L-methionine</name>
        <dbReference type="ChEBI" id="CHEBI:59789"/>
    </ligand>
</feature>
<keyword evidence="4 6" id="KW-0949">S-adenosyl-L-methionine</keyword>
<evidence type="ECO:0000313" key="8">
    <source>
        <dbReference type="EMBL" id="GEM02466.1"/>
    </source>
</evidence>
<evidence type="ECO:0000256" key="1">
    <source>
        <dbReference type="ARBA" id="ARBA00022485"/>
    </source>
</evidence>
<protein>
    <submittedName>
        <fullName evidence="8">23S rRNA (Uracil-5-)-methyltransferase RumA</fullName>
    </submittedName>
    <submittedName>
        <fullName evidence="9">23S rRNA (Uracil1939-C5)-methyltransferase</fullName>
    </submittedName>
</protein>
<dbReference type="Proteomes" id="UP000242243">
    <property type="component" value="Unassembled WGS sequence"/>
</dbReference>
<evidence type="ECO:0000256" key="4">
    <source>
        <dbReference type="ARBA" id="ARBA00022691"/>
    </source>
</evidence>
<feature type="binding site" evidence="6">
    <location>
        <position position="317"/>
    </location>
    <ligand>
        <name>S-adenosyl-L-methionine</name>
        <dbReference type="ChEBI" id="CHEBI:59789"/>
    </ligand>
</feature>
<evidence type="ECO:0000313" key="11">
    <source>
        <dbReference type="Proteomes" id="UP000321547"/>
    </source>
</evidence>
<gene>
    <name evidence="8" type="ORF">HHA03_19980</name>
    <name evidence="9" type="ORF">SAMN05421839_1315</name>
</gene>
<dbReference type="InterPro" id="IPR030390">
    <property type="entry name" value="MeTrfase_TrmA_AS"/>
</dbReference>
<reference evidence="8 11" key="2">
    <citation type="submission" date="2019-07" db="EMBL/GenBank/DDBJ databases">
        <title>Whole genome shotgun sequence of Halolactibacillus halophilus NBRC 100868.</title>
        <authorList>
            <person name="Hosoyama A."/>
            <person name="Uohara A."/>
            <person name="Ohji S."/>
            <person name="Ichikawa N."/>
        </authorList>
    </citation>
    <scope>NUCLEOTIDE SEQUENCE [LARGE SCALE GENOMIC DNA]</scope>
    <source>
        <strain evidence="8 11">NBRC 100868</strain>
    </source>
</reference>
<proteinExistence type="inferred from homology"/>
<feature type="active site" evidence="7">
    <location>
        <position position="344"/>
    </location>
</feature>
<keyword evidence="1" id="KW-0004">4Fe-4S</keyword>
<feature type="active site" description="Nucleophile" evidence="6">
    <location>
        <position position="344"/>
    </location>
</feature>
<dbReference type="Pfam" id="PF05958">
    <property type="entry name" value="tRNA_U5-meth_tr"/>
    <property type="match status" value="1"/>
</dbReference>
<dbReference type="STRING" id="306540.SAMN05421839_1315"/>
<dbReference type="GO" id="GO:0070475">
    <property type="term" value="P:rRNA base methylation"/>
    <property type="evidence" value="ECO:0007669"/>
    <property type="project" value="TreeGrafter"/>
</dbReference>
<keyword evidence="11" id="KW-1185">Reference proteome</keyword>
<dbReference type="FunFam" id="2.40.50.1070:FF:000003">
    <property type="entry name" value="23S rRNA (Uracil-5-)-methyltransferase RumA"/>
    <property type="match status" value="1"/>
</dbReference>
<evidence type="ECO:0000256" key="6">
    <source>
        <dbReference type="PROSITE-ProRule" id="PRU01024"/>
    </source>
</evidence>
<dbReference type="FunFam" id="3.40.50.150:FF:000009">
    <property type="entry name" value="23S rRNA (Uracil(1939)-C(5))-methyltransferase RlmD"/>
    <property type="match status" value="1"/>
</dbReference>
<dbReference type="PROSITE" id="PS01230">
    <property type="entry name" value="TRMA_1"/>
    <property type="match status" value="1"/>
</dbReference>
<evidence type="ECO:0000313" key="9">
    <source>
        <dbReference type="EMBL" id="SFP58790.1"/>
    </source>
</evidence>
<dbReference type="NCBIfam" id="TIGR00479">
    <property type="entry name" value="rumA"/>
    <property type="match status" value="1"/>
</dbReference>
<reference evidence="9 10" key="1">
    <citation type="submission" date="2016-10" db="EMBL/GenBank/DDBJ databases">
        <authorList>
            <person name="de Groot N.N."/>
        </authorList>
    </citation>
    <scope>NUCLEOTIDE SEQUENCE [LARGE SCALE GENOMIC DNA]</scope>
    <source>
        <strain evidence="9 10">DSM 17073</strain>
    </source>
</reference>
<dbReference type="AlphaFoldDB" id="A0A1I5RK82"/>
<evidence type="ECO:0000256" key="7">
    <source>
        <dbReference type="PROSITE-ProRule" id="PRU10015"/>
    </source>
</evidence>
<dbReference type="PANTHER" id="PTHR11061:SF30">
    <property type="entry name" value="TRNA (URACIL(54)-C(5))-METHYLTRANSFERASE"/>
    <property type="match status" value="1"/>
</dbReference>
<evidence type="ECO:0000256" key="3">
    <source>
        <dbReference type="ARBA" id="ARBA00022679"/>
    </source>
</evidence>
<dbReference type="GO" id="GO:0070041">
    <property type="term" value="F:rRNA (uridine-C5-)-methyltransferase activity"/>
    <property type="evidence" value="ECO:0007669"/>
    <property type="project" value="TreeGrafter"/>
</dbReference>
<dbReference type="PROSITE" id="PS51687">
    <property type="entry name" value="SAM_MT_RNA_M5U"/>
    <property type="match status" value="1"/>
</dbReference>
<dbReference type="InterPro" id="IPR010280">
    <property type="entry name" value="U5_MeTrfase_fam"/>
</dbReference>
<dbReference type="PANTHER" id="PTHR11061">
    <property type="entry name" value="RNA M5U METHYLTRANSFERASE"/>
    <property type="match status" value="1"/>
</dbReference>
<evidence type="ECO:0000256" key="2">
    <source>
        <dbReference type="ARBA" id="ARBA00022603"/>
    </source>
</evidence>
<dbReference type="Gene3D" id="3.40.50.150">
    <property type="entry name" value="Vaccinia Virus protein VP39"/>
    <property type="match status" value="1"/>
</dbReference>
<evidence type="ECO:0000313" key="10">
    <source>
        <dbReference type="Proteomes" id="UP000242243"/>
    </source>
</evidence>
<dbReference type="InterPro" id="IPR029063">
    <property type="entry name" value="SAM-dependent_MTases_sf"/>
</dbReference>
<feature type="binding site" evidence="6">
    <location>
        <position position="269"/>
    </location>
    <ligand>
        <name>S-adenosyl-L-methionine</name>
        <dbReference type="ChEBI" id="CHEBI:59789"/>
    </ligand>
</feature>
<keyword evidence="1" id="KW-0408">Iron</keyword>
<evidence type="ECO:0000256" key="5">
    <source>
        <dbReference type="ARBA" id="ARBA00023014"/>
    </source>
</evidence>
<dbReference type="CDD" id="cd02440">
    <property type="entry name" value="AdoMet_MTases"/>
    <property type="match status" value="1"/>
</dbReference>
<keyword evidence="5" id="KW-0411">Iron-sulfur</keyword>